<dbReference type="RefSeq" id="WP_250869461.1">
    <property type="nucleotide sequence ID" value="NZ_JAGSOI010000129.1"/>
</dbReference>
<evidence type="ECO:0000313" key="4">
    <source>
        <dbReference type="Proteomes" id="UP001056766"/>
    </source>
</evidence>
<feature type="transmembrane region" description="Helical" evidence="2">
    <location>
        <begin position="82"/>
        <end position="101"/>
    </location>
</feature>
<dbReference type="AlphaFoldDB" id="A0A9E5DCZ1"/>
<keyword evidence="4" id="KW-1185">Reference proteome</keyword>
<proteinExistence type="predicted"/>
<dbReference type="Pfam" id="PF00805">
    <property type="entry name" value="Pentapeptide"/>
    <property type="match status" value="3"/>
</dbReference>
<dbReference type="Proteomes" id="UP001056766">
    <property type="component" value="Unassembled WGS sequence"/>
</dbReference>
<gene>
    <name evidence="3" type="ORF">KDK67_13975</name>
</gene>
<evidence type="ECO:0000256" key="2">
    <source>
        <dbReference type="SAM" id="Phobius"/>
    </source>
</evidence>
<dbReference type="PANTHER" id="PTHR47485:SF1">
    <property type="entry name" value="THYLAKOID LUMENAL 17.4 KDA PROTEIN, CHLOROPLASTIC"/>
    <property type="match status" value="1"/>
</dbReference>
<accession>A0A9E5DCZ1</accession>
<dbReference type="PANTHER" id="PTHR47485">
    <property type="entry name" value="THYLAKOID LUMENAL 17.4 KDA PROTEIN, CHLOROPLASTIC"/>
    <property type="match status" value="1"/>
</dbReference>
<protein>
    <submittedName>
        <fullName evidence="3">Pentapeptide repeat-containing protein</fullName>
    </submittedName>
</protein>
<evidence type="ECO:0000313" key="3">
    <source>
        <dbReference type="EMBL" id="MCM1988062.1"/>
    </source>
</evidence>
<keyword evidence="1" id="KW-0677">Repeat</keyword>
<dbReference type="EMBL" id="JAGSOI010000129">
    <property type="protein sequence ID" value="MCM1988062.1"/>
    <property type="molecule type" value="Genomic_DNA"/>
</dbReference>
<keyword evidence="2" id="KW-1133">Transmembrane helix</keyword>
<reference evidence="3" key="1">
    <citation type="journal article" date="2021" name="mSystems">
        <title>Bacteria and Archaea Synergistically Convert Glycine Betaine to Biogenic Methane in the Formosa Cold Seep of the South China Sea.</title>
        <authorList>
            <person name="Li L."/>
            <person name="Zhang W."/>
            <person name="Zhang S."/>
            <person name="Song L."/>
            <person name="Sun Q."/>
            <person name="Zhang H."/>
            <person name="Xiang H."/>
            <person name="Dong X."/>
        </authorList>
    </citation>
    <scope>NUCLEOTIDE SEQUENCE</scope>
    <source>
        <strain evidence="3">LLY</strain>
    </source>
</reference>
<comment type="caution">
    <text evidence="3">The sequence shown here is derived from an EMBL/GenBank/DDBJ whole genome shotgun (WGS) entry which is preliminary data.</text>
</comment>
<reference evidence="3" key="2">
    <citation type="submission" date="2021-04" db="EMBL/GenBank/DDBJ databases">
        <authorList>
            <person name="Dong X."/>
        </authorList>
    </citation>
    <scope>NUCLEOTIDE SEQUENCE</scope>
    <source>
        <strain evidence="3">LLY</strain>
    </source>
</reference>
<feature type="transmembrane region" description="Helical" evidence="2">
    <location>
        <begin position="38"/>
        <end position="58"/>
    </location>
</feature>
<keyword evidence="2" id="KW-0812">Transmembrane</keyword>
<name>A0A9E5DCZ1_9EURY</name>
<evidence type="ECO:0000256" key="1">
    <source>
        <dbReference type="ARBA" id="ARBA00022737"/>
    </source>
</evidence>
<organism evidence="3 4">
    <name type="scientific">Methanococcoides seepicolus</name>
    <dbReference type="NCBI Taxonomy" id="2828780"/>
    <lineage>
        <taxon>Archaea</taxon>
        <taxon>Methanobacteriati</taxon>
        <taxon>Methanobacteriota</taxon>
        <taxon>Stenosarchaea group</taxon>
        <taxon>Methanomicrobia</taxon>
        <taxon>Methanosarcinales</taxon>
        <taxon>Methanosarcinaceae</taxon>
        <taxon>Methanococcoides</taxon>
    </lineage>
</organism>
<sequence length="425" mass="47392">MGRYLKFGLKSILYIETYFFDMSKLNISDWAESFYNKYVGFFVLLDLLMFFIIIIYIYPEIEVASLQGTVSDIELIDMKNKIRATGAQIAGGIAVVLGLLITHKRMKFAEDSLQVTHNRMNIAEEELQIAREGQITERFTRAIDQLGNSKAEIRLGGIYALERISKESNKDYWPIMEILASYVRLNSPLLNYQPLEKVGTDIQTVCTILGNRLHHESDSEYGSLDLRNTNLKGVYLERYNLKGVNLAGAHLEEANLWGAHLEGANLCDAHLEGANLHDVHLEDADLRDAHLKGKETSLWGAHLENAKLIKADLEEADLKGAHLKGAYLIGAHLEGACLIGAHLEGAYLIGAHLERADLFKVHLEGADLTDANLEGAILSSLEKEQLSKAKTLCGAKFSEDVDISDIIKAHPHLFESNAFANTFSH</sequence>
<dbReference type="SUPFAM" id="SSF141571">
    <property type="entry name" value="Pentapeptide repeat-like"/>
    <property type="match status" value="1"/>
</dbReference>
<keyword evidence="2" id="KW-0472">Membrane</keyword>
<dbReference type="InterPro" id="IPR001646">
    <property type="entry name" value="5peptide_repeat"/>
</dbReference>
<dbReference type="Gene3D" id="2.160.20.80">
    <property type="entry name" value="E3 ubiquitin-protein ligase SopA"/>
    <property type="match status" value="1"/>
</dbReference>